<proteinExistence type="predicted"/>
<organism evidence="2 3">
    <name type="scientific">Chlorella sorokiniana</name>
    <name type="common">Freshwater green alga</name>
    <dbReference type="NCBI Taxonomy" id="3076"/>
    <lineage>
        <taxon>Eukaryota</taxon>
        <taxon>Viridiplantae</taxon>
        <taxon>Chlorophyta</taxon>
        <taxon>core chlorophytes</taxon>
        <taxon>Trebouxiophyceae</taxon>
        <taxon>Chlorellales</taxon>
        <taxon>Chlorellaceae</taxon>
        <taxon>Chlorella clade</taxon>
        <taxon>Chlorella</taxon>
    </lineage>
</organism>
<dbReference type="OrthoDB" id="498505at2759"/>
<reference evidence="2 3" key="1">
    <citation type="journal article" date="2018" name="Plant J.">
        <title>Genome sequences of Chlorella sorokiniana UTEX 1602 and Micractinium conductrix SAG 241.80: implications to maltose excretion by a green alga.</title>
        <authorList>
            <person name="Arriola M.B."/>
            <person name="Velmurugan N."/>
            <person name="Zhang Y."/>
            <person name="Plunkett M.H."/>
            <person name="Hondzo H."/>
            <person name="Barney B.M."/>
        </authorList>
    </citation>
    <scope>NUCLEOTIDE SEQUENCE [LARGE SCALE GENOMIC DNA]</scope>
    <source>
        <strain evidence="3">UTEX 1602</strain>
    </source>
</reference>
<comment type="caution">
    <text evidence="2">The sequence shown here is derived from an EMBL/GenBank/DDBJ whole genome shotgun (WGS) entry which is preliminary data.</text>
</comment>
<sequence length="295" mass="31944">MFSLQVAGVARPAPQRPCNALSSSSRAAGILQTAAKPPLARSRRQRRRRCDAVASAGEETDGAFCMPAYVNADNERSKCFTVLDVEVGDYPGLLRVISWTLNGLDVCTQNAVVRTSEDGQAHNTFWLTKRGTGKKLTDAEAELLADRVRDFVTYCSPDQSHTQASEFCAGPIEVSNSQHEQYTVVSVREPRPTPGFLLEVASALSGMNVQIYQGVVQGAGCEGDPLQVGAEADLDAGKCLMEGAGRIFKFWVRDSRGSKLDYGAMSSLVYTLSSVLGYRSHPTVPPDQEMLMSAR</sequence>
<protein>
    <submittedName>
        <fullName evidence="2">[PII] uridylyltransferase</fullName>
    </submittedName>
</protein>
<gene>
    <name evidence="2" type="ORF">C2E21_8200</name>
</gene>
<keyword evidence="2" id="KW-0548">Nucleotidyltransferase</keyword>
<evidence type="ECO:0000313" key="2">
    <source>
        <dbReference type="EMBL" id="PRW32629.1"/>
    </source>
</evidence>
<dbReference type="GO" id="GO:0016779">
    <property type="term" value="F:nucleotidyltransferase activity"/>
    <property type="evidence" value="ECO:0007669"/>
    <property type="project" value="UniProtKB-KW"/>
</dbReference>
<evidence type="ECO:0000313" key="3">
    <source>
        <dbReference type="Proteomes" id="UP000239899"/>
    </source>
</evidence>
<dbReference type="AlphaFoldDB" id="A0A2P6TF72"/>
<name>A0A2P6TF72_CHLSO</name>
<evidence type="ECO:0000256" key="1">
    <source>
        <dbReference type="SAM" id="MobiDB-lite"/>
    </source>
</evidence>
<keyword evidence="2" id="KW-0808">Transferase</keyword>
<feature type="region of interest" description="Disordered" evidence="1">
    <location>
        <begin position="35"/>
        <end position="54"/>
    </location>
</feature>
<accession>A0A2P6TF72</accession>
<keyword evidence="3" id="KW-1185">Reference proteome</keyword>
<dbReference type="EMBL" id="LHPG02000019">
    <property type="protein sequence ID" value="PRW32629.1"/>
    <property type="molecule type" value="Genomic_DNA"/>
</dbReference>
<dbReference type="Proteomes" id="UP000239899">
    <property type="component" value="Unassembled WGS sequence"/>
</dbReference>
<dbReference type="STRING" id="3076.A0A2P6TF72"/>